<dbReference type="Proteomes" id="UP000503462">
    <property type="component" value="Chromosome 4"/>
</dbReference>
<feature type="region of interest" description="Disordered" evidence="1">
    <location>
        <begin position="606"/>
        <end position="647"/>
    </location>
</feature>
<feature type="compositionally biased region" description="Polar residues" evidence="1">
    <location>
        <begin position="619"/>
        <end position="636"/>
    </location>
</feature>
<dbReference type="InterPro" id="IPR028163">
    <property type="entry name" value="HAUS_6_N"/>
</dbReference>
<organism evidence="3 4">
    <name type="scientific">Peltaster fructicola</name>
    <dbReference type="NCBI Taxonomy" id="286661"/>
    <lineage>
        <taxon>Eukaryota</taxon>
        <taxon>Fungi</taxon>
        <taxon>Dikarya</taxon>
        <taxon>Ascomycota</taxon>
        <taxon>Pezizomycotina</taxon>
        <taxon>Dothideomycetes</taxon>
        <taxon>Dothideomycetes incertae sedis</taxon>
        <taxon>Peltaster</taxon>
    </lineage>
</organism>
<feature type="domain" description="HAUS augmin-like complex subunit 6 N-terminal" evidence="2">
    <location>
        <begin position="60"/>
        <end position="268"/>
    </location>
</feature>
<evidence type="ECO:0000313" key="4">
    <source>
        <dbReference type="Proteomes" id="UP000503462"/>
    </source>
</evidence>
<proteinExistence type="predicted"/>
<feature type="region of interest" description="Disordered" evidence="1">
    <location>
        <begin position="728"/>
        <end position="747"/>
    </location>
</feature>
<gene>
    <name evidence="3" type="ORF">AMS68_005812</name>
</gene>
<evidence type="ECO:0000313" key="3">
    <source>
        <dbReference type="EMBL" id="QIX00295.1"/>
    </source>
</evidence>
<dbReference type="OrthoDB" id="5575722at2759"/>
<sequence length="747" mass="83262">MERPRSMIGAAGALHKRNASSIKSISRIQAPSAASERLQTTNKATALAIHSKEKETVQLFINNLKLLDLHVLPGWPAITIASFSNHDSKTRLRCSEWSLYQLFRLYDQHTTTDKLQPFFPPLEPLQSVNLRAALYRCLNELKKNGVLGREITLRKTMLDECSGEKFWELCLAFSGAVLRKVTVQTAQRHQPIAQRLASAQVLTKRERESLLPLAVAHKSALTRVLSQKHHRRQSYIHVFDSMREKEDELAERKHTMETQSSVVESPEHATELEMIEREISGNWTNDESFKDAIVNGDPAKPGDHMLLQSTNEFLAGIGRDEPLDTRRDSGVLEDIELQARAQNARVKEWQAMYAKLQIDKRSSVSSRASRETKKSVDLQFDQHHDLSIDDMQPEPVKSMTQPEPLPSYVSKYDEILTSMREELRRAQTVRRAAEAKQASPVRKPSITLDAIAGAPQLPHSRSVSRRSISPTFPLRPEMARRASSRTRSYQQPKVISQREFIPLKSEIFSPLKRTGSVSPASASGRSSLIASPIEEHSALAIDALVAERLSTSESQNSVVDSGMGLGLDLTESPVEAGKVVDEFKKPSLPSRSVSFAHRKSLSERTRLSMSFTRMEDNPVESSSLTQANESSPQSEAAQALAARTRQSMASVGMPLPVRVSPSFSHSRASSVAHPLVPAKQRTIVRQTSRSFSDASTIESTLAEEAKQRNITPREKLFDADAEYNSIFKSRPKIASSPPLSPVRGDVP</sequence>
<accession>A0A6H0Y057</accession>
<reference evidence="3 4" key="1">
    <citation type="journal article" date="2016" name="Sci. Rep.">
        <title>Peltaster fructicola genome reveals evolution from an invasive phytopathogen to an ectophytic parasite.</title>
        <authorList>
            <person name="Xu C."/>
            <person name="Chen H."/>
            <person name="Gleason M.L."/>
            <person name="Xu J.R."/>
            <person name="Liu H."/>
            <person name="Zhang R."/>
            <person name="Sun G."/>
        </authorList>
    </citation>
    <scope>NUCLEOTIDE SEQUENCE [LARGE SCALE GENOMIC DNA]</scope>
    <source>
        <strain evidence="3 4">LNHT1506</strain>
    </source>
</reference>
<dbReference type="Pfam" id="PF14661">
    <property type="entry name" value="HAUS6_N"/>
    <property type="match status" value="1"/>
</dbReference>
<name>A0A6H0Y057_9PEZI</name>
<protein>
    <recommendedName>
        <fullName evidence="2">HAUS augmin-like complex subunit 6 N-terminal domain-containing protein</fullName>
    </recommendedName>
</protein>
<evidence type="ECO:0000259" key="2">
    <source>
        <dbReference type="Pfam" id="PF14661"/>
    </source>
</evidence>
<dbReference type="EMBL" id="CP051142">
    <property type="protein sequence ID" value="QIX00295.1"/>
    <property type="molecule type" value="Genomic_DNA"/>
</dbReference>
<keyword evidence="4" id="KW-1185">Reference proteome</keyword>
<evidence type="ECO:0000256" key="1">
    <source>
        <dbReference type="SAM" id="MobiDB-lite"/>
    </source>
</evidence>
<dbReference type="AlphaFoldDB" id="A0A6H0Y057"/>